<comment type="caution">
    <text evidence="3">The sequence shown here is derived from an EMBL/GenBank/DDBJ whole genome shotgun (WGS) entry which is preliminary data.</text>
</comment>
<organism evidence="3 4">
    <name type="scientific">Candidatus Thiodiazotropha endolucinida</name>
    <dbReference type="NCBI Taxonomy" id="1655433"/>
    <lineage>
        <taxon>Bacteria</taxon>
        <taxon>Pseudomonadati</taxon>
        <taxon>Pseudomonadota</taxon>
        <taxon>Gammaproteobacteria</taxon>
        <taxon>Chromatiales</taxon>
        <taxon>Sedimenticolaceae</taxon>
        <taxon>Candidatus Thiodiazotropha</taxon>
    </lineage>
</organism>
<feature type="region of interest" description="Disordered" evidence="1">
    <location>
        <begin position="22"/>
        <end position="57"/>
    </location>
</feature>
<dbReference type="PROSITE" id="PS51257">
    <property type="entry name" value="PROKAR_LIPOPROTEIN"/>
    <property type="match status" value="1"/>
</dbReference>
<evidence type="ECO:0000256" key="1">
    <source>
        <dbReference type="SAM" id="MobiDB-lite"/>
    </source>
</evidence>
<keyword evidence="2" id="KW-0732">Signal</keyword>
<feature type="signal peptide" evidence="2">
    <location>
        <begin position="1"/>
        <end position="24"/>
    </location>
</feature>
<dbReference type="AlphaFoldDB" id="A0A7Z0VJA3"/>
<protein>
    <recommendedName>
        <fullName evidence="5">Lipoprotein</fullName>
    </recommendedName>
</protein>
<dbReference type="Proteomes" id="UP000094769">
    <property type="component" value="Unassembled WGS sequence"/>
</dbReference>
<dbReference type="OrthoDB" id="7057975at2"/>
<accession>A0A7Z0VJA3</accession>
<dbReference type="EMBL" id="MARB01000019">
    <property type="protein sequence ID" value="ODJ86618.1"/>
    <property type="molecule type" value="Genomic_DNA"/>
</dbReference>
<evidence type="ECO:0000313" key="3">
    <source>
        <dbReference type="EMBL" id="ODJ86618.1"/>
    </source>
</evidence>
<sequence length="297" mass="31681">MKGSLKVIVLVSISLMLAMQGCGGGGGSSDDPADTGESNNNDSTADNSNSGYTGLDSQATVDESNAKDLAIAAASGIAQAVEEESVSAPFSVPGAAARSYEPTEEMHQQTTAEVCTQGGEAIVEEVTEETDHWVNIFSLNNCSYGEGLHIYTFTGRVRHTYSKQSNAFDYVMTGTVSSASSQSTDIDWRVACDANFRCNMSSDFQGFDGRSYRVTEIEVTDDGNSVYTAAGRIYDPIHGYIDVTTEIPFTMGCENGQPGSGRLNFTGTDQTFGYIEFVSCTEYVVATSNGTANSYTW</sequence>
<proteinExistence type="predicted"/>
<evidence type="ECO:0000313" key="4">
    <source>
        <dbReference type="Proteomes" id="UP000094769"/>
    </source>
</evidence>
<evidence type="ECO:0000256" key="2">
    <source>
        <dbReference type="SAM" id="SignalP"/>
    </source>
</evidence>
<keyword evidence="4" id="KW-1185">Reference proteome</keyword>
<dbReference type="RefSeq" id="WP_069126776.1">
    <property type="nucleotide sequence ID" value="NZ_MARB01000019.1"/>
</dbReference>
<name>A0A7Z0VJA3_9GAMM</name>
<feature type="chain" id="PRO_5030923311" description="Lipoprotein" evidence="2">
    <location>
        <begin position="25"/>
        <end position="297"/>
    </location>
</feature>
<reference evidence="3 4" key="1">
    <citation type="submission" date="2016-06" db="EMBL/GenBank/DDBJ databases">
        <title>Genome sequence of endosymbiont of Candidatus Endolucinida thiodiazotropha.</title>
        <authorList>
            <person name="Poehlein A."/>
            <person name="Koenig S."/>
            <person name="Heiden S.E."/>
            <person name="Thuermer A."/>
            <person name="Voget S."/>
            <person name="Daniel R."/>
            <person name="Markert S."/>
            <person name="Gros O."/>
            <person name="Schweder T."/>
        </authorList>
    </citation>
    <scope>NUCLEOTIDE SEQUENCE [LARGE SCALE GENOMIC DNA]</scope>
    <source>
        <strain evidence="3 4">COS</strain>
    </source>
</reference>
<evidence type="ECO:0008006" key="5">
    <source>
        <dbReference type="Google" id="ProtNLM"/>
    </source>
</evidence>
<feature type="compositionally biased region" description="Low complexity" evidence="1">
    <location>
        <begin position="38"/>
        <end position="50"/>
    </location>
</feature>
<gene>
    <name evidence="3" type="ORF">CODIS_31010</name>
</gene>